<name>A0ABV0M5W7_9HYPH</name>
<organism evidence="1 2">
    <name type="scientific">Neorhizobium phenanthreniclasticum</name>
    <dbReference type="NCBI Taxonomy" id="3157917"/>
    <lineage>
        <taxon>Bacteria</taxon>
        <taxon>Pseudomonadati</taxon>
        <taxon>Pseudomonadota</taxon>
        <taxon>Alphaproteobacteria</taxon>
        <taxon>Hyphomicrobiales</taxon>
        <taxon>Rhizobiaceae</taxon>
        <taxon>Rhizobium/Agrobacterium group</taxon>
        <taxon>Neorhizobium</taxon>
    </lineage>
</organism>
<dbReference type="Proteomes" id="UP001496627">
    <property type="component" value="Unassembled WGS sequence"/>
</dbReference>
<comment type="caution">
    <text evidence="1">The sequence shown here is derived from an EMBL/GenBank/DDBJ whole genome shotgun (WGS) entry which is preliminary data.</text>
</comment>
<dbReference type="RefSeq" id="WP_152601039.1">
    <property type="nucleotide sequence ID" value="NZ_JBEAAL010000017.1"/>
</dbReference>
<keyword evidence="2" id="KW-1185">Reference proteome</keyword>
<evidence type="ECO:0000313" key="2">
    <source>
        <dbReference type="Proteomes" id="UP001496627"/>
    </source>
</evidence>
<reference evidence="1 2" key="1">
    <citation type="submission" date="2024-05" db="EMBL/GenBank/DDBJ databases">
        <title>Neorhizobium sp. Rsf11, a plant growth promoting and heavy metal resistant PAH-degrader.</title>
        <authorList>
            <person name="Golubev S.N."/>
            <person name="Muratova A.Y."/>
            <person name="Markelova M.I."/>
        </authorList>
    </citation>
    <scope>NUCLEOTIDE SEQUENCE [LARGE SCALE GENOMIC DNA]</scope>
    <source>
        <strain evidence="1 2">Rsf11</strain>
    </source>
</reference>
<accession>A0ABV0M5W7</accession>
<proteinExistence type="predicted"/>
<protein>
    <submittedName>
        <fullName evidence="1">Uncharacterized protein</fullName>
    </submittedName>
</protein>
<dbReference type="EMBL" id="JBEAAL010000017">
    <property type="protein sequence ID" value="MEQ1407277.1"/>
    <property type="molecule type" value="Genomic_DNA"/>
</dbReference>
<evidence type="ECO:0000313" key="1">
    <source>
        <dbReference type="EMBL" id="MEQ1407277.1"/>
    </source>
</evidence>
<sequence>MTREILSLDKKCHEKKFRTMKFDGIQPDGMKFNSAESDFSPPLRSIGWPTSSILHHPLPVAADRWRHAGLNQREAAQKLKTACVFP</sequence>
<gene>
    <name evidence="1" type="ORF">ABK249_20295</name>
</gene>